<proteinExistence type="predicted"/>
<gene>
    <name evidence="1" type="ORF">SAMN05192566_0754</name>
</gene>
<dbReference type="STRING" id="492660.SAMN05192566_0754"/>
<organism evidence="1 2">
    <name type="scientific">Methylophilus rhizosphaerae</name>
    <dbReference type="NCBI Taxonomy" id="492660"/>
    <lineage>
        <taxon>Bacteria</taxon>
        <taxon>Pseudomonadati</taxon>
        <taxon>Pseudomonadota</taxon>
        <taxon>Betaproteobacteria</taxon>
        <taxon>Nitrosomonadales</taxon>
        <taxon>Methylophilaceae</taxon>
        <taxon>Methylophilus</taxon>
    </lineage>
</organism>
<dbReference type="Proteomes" id="UP000198629">
    <property type="component" value="Unassembled WGS sequence"/>
</dbReference>
<sequence length="110" mass="12531">MNNNNKIELVRDLVLLALVETDANISVYIGEVESIEDYVNQGKVLPVFFHYFINEDINFSMNHLIITNLIEVAAGTLNEQLTDTEINQIATEVFNRHVHVITETMKEIGI</sequence>
<dbReference type="RefSeq" id="WP_091470148.1">
    <property type="nucleotide sequence ID" value="NZ_FNFX01000001.1"/>
</dbReference>
<dbReference type="EMBL" id="FNFX01000001">
    <property type="protein sequence ID" value="SDK23787.1"/>
    <property type="molecule type" value="Genomic_DNA"/>
</dbReference>
<accession>A0A1G9A905</accession>
<evidence type="ECO:0000313" key="2">
    <source>
        <dbReference type="Proteomes" id="UP000198629"/>
    </source>
</evidence>
<dbReference type="AlphaFoldDB" id="A0A1G9A905"/>
<protein>
    <submittedName>
        <fullName evidence="1">Uncharacterized protein</fullName>
    </submittedName>
</protein>
<name>A0A1G9A905_9PROT</name>
<reference evidence="2" key="1">
    <citation type="submission" date="2016-10" db="EMBL/GenBank/DDBJ databases">
        <authorList>
            <person name="Varghese N."/>
            <person name="Submissions S."/>
        </authorList>
    </citation>
    <scope>NUCLEOTIDE SEQUENCE [LARGE SCALE GENOMIC DNA]</scope>
    <source>
        <strain evidence="2">CBMB127</strain>
    </source>
</reference>
<keyword evidence="2" id="KW-1185">Reference proteome</keyword>
<evidence type="ECO:0000313" key="1">
    <source>
        <dbReference type="EMBL" id="SDK23787.1"/>
    </source>
</evidence>